<dbReference type="PANTHER" id="PTHR47901:SF8">
    <property type="entry name" value="CASPASE-3"/>
    <property type="match status" value="1"/>
</dbReference>
<dbReference type="Proteomes" id="UP000828390">
    <property type="component" value="Unassembled WGS sequence"/>
</dbReference>
<comment type="caution">
    <text evidence="10">The sequence shown here is derived from an EMBL/GenBank/DDBJ whole genome shotgun (WGS) entry which is preliminary data.</text>
</comment>
<keyword evidence="3" id="KW-0053">Apoptosis</keyword>
<evidence type="ECO:0008006" key="12">
    <source>
        <dbReference type="Google" id="ProtNLM"/>
    </source>
</evidence>
<evidence type="ECO:0000256" key="1">
    <source>
        <dbReference type="ARBA" id="ARBA00010134"/>
    </source>
</evidence>
<keyword evidence="6" id="KW-0865">Zymogen</keyword>
<dbReference type="SUPFAM" id="SSF52129">
    <property type="entry name" value="Caspase-like"/>
    <property type="match status" value="1"/>
</dbReference>
<evidence type="ECO:0000313" key="10">
    <source>
        <dbReference type="EMBL" id="KAH3827319.1"/>
    </source>
</evidence>
<dbReference type="PRINTS" id="PR00376">
    <property type="entry name" value="IL1BCENZYME"/>
</dbReference>
<keyword evidence="4" id="KW-0378">Hydrolase</keyword>
<dbReference type="InterPro" id="IPR001309">
    <property type="entry name" value="Pept_C14_p20"/>
</dbReference>
<dbReference type="CDD" id="cd01671">
    <property type="entry name" value="CARD"/>
    <property type="match status" value="1"/>
</dbReference>
<dbReference type="GO" id="GO:0006915">
    <property type="term" value="P:apoptotic process"/>
    <property type="evidence" value="ECO:0007669"/>
    <property type="project" value="UniProtKB-KW"/>
</dbReference>
<dbReference type="PROSITE" id="PS01122">
    <property type="entry name" value="CASPASE_CYS"/>
    <property type="match status" value="1"/>
</dbReference>
<protein>
    <recommendedName>
        <fullName evidence="12">Caspase-2</fullName>
    </recommendedName>
</protein>
<dbReference type="PROSITE" id="PS50209">
    <property type="entry name" value="CARD"/>
    <property type="match status" value="1"/>
</dbReference>
<reference evidence="10" key="1">
    <citation type="journal article" date="2019" name="bioRxiv">
        <title>The Genome of the Zebra Mussel, Dreissena polymorpha: A Resource for Invasive Species Research.</title>
        <authorList>
            <person name="McCartney M.A."/>
            <person name="Auch B."/>
            <person name="Kono T."/>
            <person name="Mallez S."/>
            <person name="Zhang Y."/>
            <person name="Obille A."/>
            <person name="Becker A."/>
            <person name="Abrahante J.E."/>
            <person name="Garbe J."/>
            <person name="Badalamenti J.P."/>
            <person name="Herman A."/>
            <person name="Mangelson H."/>
            <person name="Liachko I."/>
            <person name="Sullivan S."/>
            <person name="Sone E.D."/>
            <person name="Koren S."/>
            <person name="Silverstein K.A.T."/>
            <person name="Beckman K.B."/>
            <person name="Gohl D.M."/>
        </authorList>
    </citation>
    <scope>NUCLEOTIDE SEQUENCE</scope>
    <source>
        <strain evidence="10">Duluth1</strain>
        <tissue evidence="10">Whole animal</tissue>
    </source>
</reference>
<dbReference type="InterPro" id="IPR002398">
    <property type="entry name" value="Pept_C14"/>
</dbReference>
<reference evidence="10" key="2">
    <citation type="submission" date="2020-11" db="EMBL/GenBank/DDBJ databases">
        <authorList>
            <person name="McCartney M.A."/>
            <person name="Auch B."/>
            <person name="Kono T."/>
            <person name="Mallez S."/>
            <person name="Becker A."/>
            <person name="Gohl D.M."/>
            <person name="Silverstein K.A.T."/>
            <person name="Koren S."/>
            <person name="Bechman K.B."/>
            <person name="Herman A."/>
            <person name="Abrahante J.E."/>
            <person name="Garbe J."/>
        </authorList>
    </citation>
    <scope>NUCLEOTIDE SEQUENCE</scope>
    <source>
        <strain evidence="10">Duluth1</strain>
        <tissue evidence="10">Whole animal</tissue>
    </source>
</reference>
<feature type="domain" description="Caspase family p20" evidence="8">
    <location>
        <begin position="513"/>
        <end position="639"/>
    </location>
</feature>
<dbReference type="SMART" id="SM00115">
    <property type="entry name" value="CASc"/>
    <property type="match status" value="1"/>
</dbReference>
<dbReference type="Gene3D" id="1.10.533.10">
    <property type="entry name" value="Death Domain, Fas"/>
    <property type="match status" value="1"/>
</dbReference>
<dbReference type="PANTHER" id="PTHR47901">
    <property type="entry name" value="CASPASE RECRUITMENT DOMAIN-CONTAINING PROTEIN 18"/>
    <property type="match status" value="1"/>
</dbReference>
<evidence type="ECO:0000256" key="2">
    <source>
        <dbReference type="ARBA" id="ARBA00022670"/>
    </source>
</evidence>
<dbReference type="SUPFAM" id="SSF47986">
    <property type="entry name" value="DEATH domain"/>
    <property type="match status" value="1"/>
</dbReference>
<dbReference type="InterPro" id="IPR016129">
    <property type="entry name" value="Caspase_his_AS"/>
</dbReference>
<dbReference type="Pfam" id="PF00656">
    <property type="entry name" value="Peptidase_C14"/>
    <property type="match status" value="1"/>
</dbReference>
<keyword evidence="2" id="KW-0645">Protease</keyword>
<evidence type="ECO:0000259" key="8">
    <source>
        <dbReference type="PROSITE" id="PS50208"/>
    </source>
</evidence>
<dbReference type="PROSITE" id="PS50208">
    <property type="entry name" value="CASPASE_P20"/>
    <property type="match status" value="1"/>
</dbReference>
<accession>A0A9D4H0V2</accession>
<dbReference type="EMBL" id="JAIWYP010000005">
    <property type="protein sequence ID" value="KAH3827319.1"/>
    <property type="molecule type" value="Genomic_DNA"/>
</dbReference>
<dbReference type="InterPro" id="IPR001315">
    <property type="entry name" value="CARD"/>
</dbReference>
<evidence type="ECO:0000256" key="3">
    <source>
        <dbReference type="ARBA" id="ARBA00022703"/>
    </source>
</evidence>
<organism evidence="10 11">
    <name type="scientific">Dreissena polymorpha</name>
    <name type="common">Zebra mussel</name>
    <name type="synonym">Mytilus polymorpha</name>
    <dbReference type="NCBI Taxonomy" id="45954"/>
    <lineage>
        <taxon>Eukaryota</taxon>
        <taxon>Metazoa</taxon>
        <taxon>Spiralia</taxon>
        <taxon>Lophotrochozoa</taxon>
        <taxon>Mollusca</taxon>
        <taxon>Bivalvia</taxon>
        <taxon>Autobranchia</taxon>
        <taxon>Heteroconchia</taxon>
        <taxon>Euheterodonta</taxon>
        <taxon>Imparidentia</taxon>
        <taxon>Neoheterodontei</taxon>
        <taxon>Myida</taxon>
        <taxon>Dreissenoidea</taxon>
        <taxon>Dreissenidae</taxon>
        <taxon>Dreissena</taxon>
    </lineage>
</organism>
<dbReference type="InterPro" id="IPR033139">
    <property type="entry name" value="Caspase_cys_AS"/>
</dbReference>
<keyword evidence="11" id="KW-1185">Reference proteome</keyword>
<dbReference type="GO" id="GO:0006508">
    <property type="term" value="P:proteolysis"/>
    <property type="evidence" value="ECO:0007669"/>
    <property type="project" value="UniProtKB-KW"/>
</dbReference>
<sequence>MEEVHKDLLLVQRVNLVENMNMRGGLLSQLMARKVIDPRMYREIKNGRTLDQQAEELLDILPQCGSKAFSLFCQALIADKQSEVVSLYLTPESELSPENAGSQQNDKGAATPVQETVNSKSTGMCNLSGPSSSESSSDREALPVTVHEDYTQESYRRNLEPGELVYVDANRREQFSGRSGVDSEHEARFIYKNSLLDPSGVSRSITTVLMGQSGYQYVKEPYGLSVNRPKLSQGSFISPSKLQLYNEKECFERQHGAFVVKDSIPKRPDLCQMSSKDYELLAQPQYVFSNVNSASQKSSFLNAHSDSNSDNISIQAQTDLLSTQMKPFLVREFLESPTRYIETKENLHNGQREMVTLHRHVERVLPVSSCLDLQQEELPEQGASREMPRLLRNDSVDTMNKRPLPDCGEPDNKRFCEDVDSVPRAVVLSQNNRLKVIDNQEPISIISETKRMTSQPKVYVESDSKQDGAALLGVMDDPEIDLTDGPITVHVELSSRQFYLHNYKKAYQMARIPRGKALVLNVNRVVGKTDRRGTDIDRDNLHNLLCQLHFDVTVYNDEDGLTALEIVKKLQDFSQHAGHRTSDCTVVCILSHGEEGYIFGADGKKFELDAVFSLFDNTCCPDLRGKPKMFIVQACRGGALDRGVQYYPDEHDGSDPRVRQVPSMSDMLICYPTQEGRCPPCLTCSSATLHRKVGAVHV</sequence>
<proteinExistence type="inferred from homology"/>
<dbReference type="GO" id="GO:0004197">
    <property type="term" value="F:cysteine-type endopeptidase activity"/>
    <property type="evidence" value="ECO:0007669"/>
    <property type="project" value="InterPro"/>
</dbReference>
<dbReference type="InterPro" id="IPR011600">
    <property type="entry name" value="Pept_C14_caspase"/>
</dbReference>
<evidence type="ECO:0000256" key="7">
    <source>
        <dbReference type="SAM" id="MobiDB-lite"/>
    </source>
</evidence>
<evidence type="ECO:0000256" key="4">
    <source>
        <dbReference type="ARBA" id="ARBA00022801"/>
    </source>
</evidence>
<comment type="similarity">
    <text evidence="1">Belongs to the peptidase C14A family.</text>
</comment>
<keyword evidence="5" id="KW-0788">Thiol protease</keyword>
<feature type="domain" description="CARD" evidence="9">
    <location>
        <begin position="1"/>
        <end position="91"/>
    </location>
</feature>
<dbReference type="GO" id="GO:0042981">
    <property type="term" value="P:regulation of apoptotic process"/>
    <property type="evidence" value="ECO:0007669"/>
    <property type="project" value="InterPro"/>
</dbReference>
<gene>
    <name evidence="10" type="ORF">DPMN_129251</name>
</gene>
<dbReference type="InterPro" id="IPR029030">
    <property type="entry name" value="Caspase-like_dom_sf"/>
</dbReference>
<feature type="compositionally biased region" description="Polar residues" evidence="7">
    <location>
        <begin position="113"/>
        <end position="125"/>
    </location>
</feature>
<evidence type="ECO:0000259" key="9">
    <source>
        <dbReference type="PROSITE" id="PS50209"/>
    </source>
</evidence>
<dbReference type="InterPro" id="IPR015917">
    <property type="entry name" value="Pept_C14A"/>
</dbReference>
<name>A0A9D4H0V2_DREPO</name>
<dbReference type="Gene3D" id="3.40.50.1460">
    <property type="match status" value="1"/>
</dbReference>
<evidence type="ECO:0000313" key="11">
    <source>
        <dbReference type="Proteomes" id="UP000828390"/>
    </source>
</evidence>
<dbReference type="PROSITE" id="PS01121">
    <property type="entry name" value="CASPASE_HIS"/>
    <property type="match status" value="1"/>
</dbReference>
<dbReference type="AlphaFoldDB" id="A0A9D4H0V2"/>
<evidence type="ECO:0000256" key="5">
    <source>
        <dbReference type="ARBA" id="ARBA00022807"/>
    </source>
</evidence>
<dbReference type="InterPro" id="IPR011029">
    <property type="entry name" value="DEATH-like_dom_sf"/>
</dbReference>
<dbReference type="Pfam" id="PF00619">
    <property type="entry name" value="CARD"/>
    <property type="match status" value="1"/>
</dbReference>
<feature type="region of interest" description="Disordered" evidence="7">
    <location>
        <begin position="94"/>
        <end position="142"/>
    </location>
</feature>
<evidence type="ECO:0000256" key="6">
    <source>
        <dbReference type="ARBA" id="ARBA00023145"/>
    </source>
</evidence>